<feature type="compositionally biased region" description="Low complexity" evidence="3">
    <location>
        <begin position="471"/>
        <end position="486"/>
    </location>
</feature>
<feature type="region of interest" description="Disordered" evidence="3">
    <location>
        <begin position="112"/>
        <end position="180"/>
    </location>
</feature>
<reference evidence="5" key="1">
    <citation type="submission" date="2022-10" db="EMBL/GenBank/DDBJ databases">
        <authorList>
            <person name="Byrne P K."/>
        </authorList>
    </citation>
    <scope>NUCLEOTIDE SEQUENCE</scope>
    <source>
        <strain evidence="5">IFO1815</strain>
    </source>
</reference>
<dbReference type="InterPro" id="IPR018835">
    <property type="entry name" value="RNA-binding_domain_put"/>
</dbReference>
<dbReference type="GO" id="GO:0010468">
    <property type="term" value="P:regulation of gene expression"/>
    <property type="evidence" value="ECO:0007669"/>
    <property type="project" value="UniProtKB-ARBA"/>
</dbReference>
<evidence type="ECO:0000313" key="5">
    <source>
        <dbReference type="EMBL" id="CAI4035369.1"/>
    </source>
</evidence>
<dbReference type="EMBL" id="OX365769">
    <property type="protein sequence ID" value="CAI4035369.1"/>
    <property type="molecule type" value="Genomic_DNA"/>
</dbReference>
<dbReference type="InterPro" id="IPR000504">
    <property type="entry name" value="RRM_dom"/>
</dbReference>
<dbReference type="Gene3D" id="3.30.70.330">
    <property type="match status" value="2"/>
</dbReference>
<dbReference type="InterPro" id="IPR035979">
    <property type="entry name" value="RBD_domain_sf"/>
</dbReference>
<feature type="compositionally biased region" description="Polar residues" evidence="3">
    <location>
        <begin position="1008"/>
        <end position="1020"/>
    </location>
</feature>
<feature type="compositionally biased region" description="Polar residues" evidence="3">
    <location>
        <begin position="487"/>
        <end position="499"/>
    </location>
</feature>
<feature type="compositionally biased region" description="Low complexity" evidence="3">
    <location>
        <begin position="116"/>
        <end position="133"/>
    </location>
</feature>
<feature type="domain" description="RRM" evidence="4">
    <location>
        <begin position="651"/>
        <end position="724"/>
    </location>
</feature>
<accession>A0AA35NEA5</accession>
<feature type="region of interest" description="Disordered" evidence="3">
    <location>
        <begin position="1008"/>
        <end position="1094"/>
    </location>
</feature>
<proteinExistence type="predicted"/>
<dbReference type="InterPro" id="IPR018885">
    <property type="entry name" value="mRNA-bd_dom"/>
</dbReference>
<dbReference type="Pfam" id="PF10567">
    <property type="entry name" value="Nab6_mRNP_bdg"/>
    <property type="match status" value="1"/>
</dbReference>
<dbReference type="CDD" id="cd12521">
    <property type="entry name" value="RRM3_MRN1"/>
    <property type="match status" value="1"/>
</dbReference>
<dbReference type="InterPro" id="IPR012677">
    <property type="entry name" value="Nucleotide-bd_a/b_plait_sf"/>
</dbReference>
<dbReference type="SMART" id="SM00360">
    <property type="entry name" value="RRM"/>
    <property type="match status" value="1"/>
</dbReference>
<dbReference type="PROSITE" id="PS50102">
    <property type="entry name" value="RRM"/>
    <property type="match status" value="1"/>
</dbReference>
<feature type="compositionally biased region" description="Low complexity" evidence="3">
    <location>
        <begin position="982"/>
        <end position="991"/>
    </location>
</feature>
<feature type="compositionally biased region" description="Low complexity" evidence="3">
    <location>
        <begin position="149"/>
        <end position="180"/>
    </location>
</feature>
<evidence type="ECO:0000313" key="6">
    <source>
        <dbReference type="Proteomes" id="UP001161438"/>
    </source>
</evidence>
<dbReference type="AlphaFoldDB" id="A0AA35NEA5"/>
<dbReference type="FunFam" id="3.30.70.330:FF:000836">
    <property type="entry name" value="Nab6p"/>
    <property type="match status" value="1"/>
</dbReference>
<evidence type="ECO:0000256" key="3">
    <source>
        <dbReference type="SAM" id="MobiDB-lite"/>
    </source>
</evidence>
<dbReference type="SUPFAM" id="SSF54928">
    <property type="entry name" value="RNA-binding domain, RBD"/>
    <property type="match status" value="1"/>
</dbReference>
<dbReference type="PANTHER" id="PTHR14089">
    <property type="entry name" value="PRE-MRNA-SPLICING FACTOR RBM22"/>
    <property type="match status" value="1"/>
</dbReference>
<name>A0AA35NEA5_SACMI</name>
<feature type="region of interest" description="Disordered" evidence="3">
    <location>
        <begin position="969"/>
        <end position="994"/>
    </location>
</feature>
<dbReference type="GO" id="GO:0010494">
    <property type="term" value="C:cytoplasmic stress granule"/>
    <property type="evidence" value="ECO:0007669"/>
    <property type="project" value="TreeGrafter"/>
</dbReference>
<keyword evidence="6" id="KW-1185">Reference proteome</keyword>
<feature type="region of interest" description="Disordered" evidence="3">
    <location>
        <begin position="464"/>
        <end position="499"/>
    </location>
</feature>
<feature type="compositionally biased region" description="Basic residues" evidence="3">
    <location>
        <begin position="1080"/>
        <end position="1093"/>
    </location>
</feature>
<dbReference type="GeneID" id="80920243"/>
<dbReference type="Pfam" id="PF10378">
    <property type="entry name" value="RRM"/>
    <property type="match status" value="1"/>
</dbReference>
<sequence>MSNQNQRKPVANYAYRQQQDYNGMNAMVGNPIIYHPVDFINGAGQYGPSQHPAYYSNSPLPNIPPTPFDTAYGASLLPSHLLMGSPFVSSPNMQGGYSPARSSNFKRKAYSRPVSNHNNYNGNNNSNQNNNNNGMVTPSNYYRIERNSFSRNNNSTRNSTHNNKGCDNRNSSGRRTSTRNNIFDDISSELLLQRPFRINYKILPTGDDAYRTRSLLIENVDRSTDLHSIVKNFVKSNTLESTYIIGNEKSDDLKDEQTSNLSILISFLTRSDCLNFYNNILQRLSEFKTFLKSESLNLKFVCLNYDFKCLSTFIEDDALTENVEQIDITNDSSMISASLHHDLENKDATRSIIVEFKSPLKSTELFNKKLQFLDRSNNKRYILESIDIVNTDVPSNQFPENYAVLTFLNIFMAIEVLDYLKKYSKKLGISKCFYVSLAPLVISSTRSSVANIYEIKTSTHRLSVPSVPVENNNDNNNSNNHKSNISDANTHNSNNSTRASLYGNSNVSLASLPSSVSLNEEIDILTTKLQGIQLDGTDLEINYHDYQTPTVHEHSTHLSNVKISKTVENSRQFPHDIPSPLPLNERMFMNDSNHSNGSIVPQQLMATPSPVSSTIQMNQRVLPNPITQSLEQNFNVSAKVASSMGSDVGNRTIYIGNINPRSRAEDICNVVRGGILQSIKYMPEKRICFVTFIEAPSAVQFYANSFIDPIVLHGNMLRVGWGHYSGPLPKSISLAVTIGASRNVYVSLPEFAFKEKFIHDPQYKKLHETLSLPDAEQLREDFSTYGDIEQINYLSDSHCCWINFMNISSAISLVEEMNKESTAHNEDGEMTHKTATEKKFGGRYEGLLINYGKDRCGNINKNLVAGKNSRFYKKVKRPSYNIRLSKLEERRRQNENDKKERAFDKALNLESLGISLDSHKDIGIGEIENKNCIGREIENEAEAVNRSNETVGIGGLGLGVASSEVNRAASDETDYEDLFNKSSGSSDSSSDIEVIMHSPSDPEYALKSQTLRSSSQTVINSKRPVKAEDEEDAVEISQFNHKSSLRHAPPRAPSTLSYNRSKKNETPIRDIVPNGETTSNRKKNRGSFPRHRTIPGSDVMAQYLAQVQHSTFMYAANILGASAEDNTHTEE</sequence>
<evidence type="ECO:0000259" key="4">
    <source>
        <dbReference type="PROSITE" id="PS50102"/>
    </source>
</evidence>
<organism evidence="5 6">
    <name type="scientific">Saccharomyces mikatae IFO 1815</name>
    <dbReference type="NCBI Taxonomy" id="226126"/>
    <lineage>
        <taxon>Eukaryota</taxon>
        <taxon>Fungi</taxon>
        <taxon>Dikarya</taxon>
        <taxon>Ascomycota</taxon>
        <taxon>Saccharomycotina</taxon>
        <taxon>Saccharomycetes</taxon>
        <taxon>Saccharomycetales</taxon>
        <taxon>Saccharomycetaceae</taxon>
        <taxon>Saccharomyces</taxon>
    </lineage>
</organism>
<protein>
    <recommendedName>
        <fullName evidence="4">RRM domain-containing protein</fullName>
    </recommendedName>
</protein>
<dbReference type="Proteomes" id="UP001161438">
    <property type="component" value="Chromosome 13"/>
</dbReference>
<dbReference type="RefSeq" id="XP_056078489.1">
    <property type="nucleotide sequence ID" value="XM_056224584.1"/>
</dbReference>
<dbReference type="GO" id="GO:0003729">
    <property type="term" value="F:mRNA binding"/>
    <property type="evidence" value="ECO:0007669"/>
    <property type="project" value="TreeGrafter"/>
</dbReference>
<evidence type="ECO:0000256" key="1">
    <source>
        <dbReference type="ARBA" id="ARBA00022884"/>
    </source>
</evidence>
<dbReference type="FunFam" id="3.30.70.330:FF:000400">
    <property type="entry name" value="Negative regulator of differentiation 1"/>
    <property type="match status" value="1"/>
</dbReference>
<dbReference type="PANTHER" id="PTHR14089:SF10">
    <property type="entry name" value="RNA-BINDING PROTEIN NAB6"/>
    <property type="match status" value="1"/>
</dbReference>
<keyword evidence="1 2" id="KW-0694">RNA-binding</keyword>
<dbReference type="InterPro" id="IPR039171">
    <property type="entry name" value="Cwc2/Slt11"/>
</dbReference>
<evidence type="ECO:0000256" key="2">
    <source>
        <dbReference type="PROSITE-ProRule" id="PRU00176"/>
    </source>
</evidence>
<gene>
    <name evidence="5" type="primary">SMKI13G0160</name>
    <name evidence="5" type="ORF">SMKI_13G0160</name>
</gene>